<protein>
    <submittedName>
        <fullName evidence="2">Protein BatD</fullName>
    </submittedName>
</protein>
<dbReference type="Proteomes" id="UP000263900">
    <property type="component" value="Chromosome"/>
</dbReference>
<dbReference type="PANTHER" id="PTHR40940:SF2">
    <property type="entry name" value="BATD"/>
    <property type="match status" value="1"/>
</dbReference>
<dbReference type="Pfam" id="PF13584">
    <property type="entry name" value="BatD"/>
    <property type="match status" value="2"/>
</dbReference>
<evidence type="ECO:0000256" key="1">
    <source>
        <dbReference type="SAM" id="Phobius"/>
    </source>
</evidence>
<keyword evidence="3" id="KW-1185">Reference proteome</keyword>
<organism evidence="2 3">
    <name type="scientific">Paraflavitalea soli</name>
    <dbReference type="NCBI Taxonomy" id="2315862"/>
    <lineage>
        <taxon>Bacteria</taxon>
        <taxon>Pseudomonadati</taxon>
        <taxon>Bacteroidota</taxon>
        <taxon>Chitinophagia</taxon>
        <taxon>Chitinophagales</taxon>
        <taxon>Chitinophagaceae</taxon>
        <taxon>Paraflavitalea</taxon>
    </lineage>
</organism>
<dbReference type="OrthoDB" id="2079210at2"/>
<keyword evidence="1" id="KW-1133">Transmembrane helix</keyword>
<dbReference type="AlphaFoldDB" id="A0A3B7MQK8"/>
<feature type="transmembrane region" description="Helical" evidence="1">
    <location>
        <begin position="465"/>
        <end position="484"/>
    </location>
</feature>
<proteinExistence type="predicted"/>
<gene>
    <name evidence="2" type="ORF">D3H65_21585</name>
</gene>
<dbReference type="PANTHER" id="PTHR40940">
    <property type="entry name" value="PROTEIN BATD-RELATED"/>
    <property type="match status" value="1"/>
</dbReference>
<evidence type="ECO:0000313" key="3">
    <source>
        <dbReference type="Proteomes" id="UP000263900"/>
    </source>
</evidence>
<accession>A0A3B7MQK8</accession>
<name>A0A3B7MQK8_9BACT</name>
<evidence type="ECO:0000313" key="2">
    <source>
        <dbReference type="EMBL" id="AXY76428.1"/>
    </source>
</evidence>
<dbReference type="KEGG" id="pseg:D3H65_21585"/>
<keyword evidence="1" id="KW-0472">Membrane</keyword>
<keyword evidence="1" id="KW-0812">Transmembrane</keyword>
<reference evidence="2 3" key="1">
    <citation type="submission" date="2018-09" db="EMBL/GenBank/DDBJ databases">
        <title>Genome sequencing of strain 6GH32-13.</title>
        <authorList>
            <person name="Weon H.-Y."/>
            <person name="Heo J."/>
            <person name="Kwon S.-W."/>
        </authorList>
    </citation>
    <scope>NUCLEOTIDE SEQUENCE [LARGE SCALE GENOMIC DNA]</scope>
    <source>
        <strain evidence="2 3">5GH32-13</strain>
    </source>
</reference>
<sequence>MREGLAAKFIFVYRPATGVKRYIIKGKLHTLLLGVCLLGLQWANAQVKFYTQVNESTIQFPQTFQVQYVIEGSRSVQNFKIPEFADFRVEGTFDYQNTTSIQAQTRQLLESYTKIVILSPRRSGRFTIPGAIAVVDGKKLRSAPVKVLVQRTGLSSVNTGNEEVDIESATELQPGEDVTEEIHKNFFLRTEVNKTSCYVGEPIMAVYKAYSRLSTTAQVVKRPSLNGFSVIEMVDGYDNKQEVEVYKGNAYYVNIIRKVQLIPLQEGNFTLDPAEVEGLIHFRKKDVASGSWVPADYPVSVRSQPVELDIKSLPPANQPNHFAGAVGNFNIAVHAPTTTIRQGDLVKIKVIVSGTGNLTLLTAPVVKWPRGVDTADPAVKEDVNKYVYPLSGSKEFEYSFAAPDTGNCTIPAVEFPYYDPDRKEYKTAMSEPVTMHIIAAVSKAETAERNAVLVQGNQTGIPRHMYFFAAIVLGIAGWVFYQSWQLRKAKQLAKQAPPKEEIALPPVQPEINADEWLVIAREALQQSDKKLFCQEIQKALWKMIAQKCQVSPSALNKQNIAGALTAQAVPADTIQSLVSILNECEWALYTPGEQVDDMKRIFYETRTLLQQLQQV</sequence>
<dbReference type="InterPro" id="IPR025738">
    <property type="entry name" value="BatD"/>
</dbReference>
<dbReference type="EMBL" id="CP032157">
    <property type="protein sequence ID" value="AXY76428.1"/>
    <property type="molecule type" value="Genomic_DNA"/>
</dbReference>